<dbReference type="InterPro" id="IPR011051">
    <property type="entry name" value="RmlC_Cupin_sf"/>
</dbReference>
<proteinExistence type="predicted"/>
<dbReference type="InterPro" id="IPR013096">
    <property type="entry name" value="Cupin_2"/>
</dbReference>
<dbReference type="Proteomes" id="UP000316298">
    <property type="component" value="Unassembled WGS sequence"/>
</dbReference>
<protein>
    <recommendedName>
        <fullName evidence="1">Cupin type-2 domain-containing protein</fullName>
    </recommendedName>
</protein>
<feature type="domain" description="Cupin type-2" evidence="1">
    <location>
        <begin position="57"/>
        <end position="88"/>
    </location>
</feature>
<dbReference type="Pfam" id="PF07883">
    <property type="entry name" value="Cupin_2"/>
    <property type="match status" value="1"/>
</dbReference>
<gene>
    <name evidence="2" type="ORF">FB475_4445</name>
</gene>
<sequence length="122" mass="12782">MAKASSASADKVADYGVAIDRTAELGGYTVNFTTITKSHDLGPMLASLPGGNCSCPHWGYVLKGRLIVRYPGGEEIVEAGDAFYLPPGHAPEAEEGTELVQFSPTEQLAETEAAIAKALQVS</sequence>
<evidence type="ECO:0000313" key="3">
    <source>
        <dbReference type="Proteomes" id="UP000316298"/>
    </source>
</evidence>
<dbReference type="RefSeq" id="WP_141858473.1">
    <property type="nucleotide sequence ID" value="NZ_BAAAKA010000030.1"/>
</dbReference>
<reference evidence="2 3" key="1">
    <citation type="submission" date="2019-06" db="EMBL/GenBank/DDBJ databases">
        <title>Sequencing the genomes of 1000 actinobacteria strains.</title>
        <authorList>
            <person name="Klenk H.-P."/>
        </authorList>
    </citation>
    <scope>NUCLEOTIDE SEQUENCE [LARGE SCALE GENOMIC DNA]</scope>
    <source>
        <strain evidence="2 3">DSM 17305</strain>
    </source>
</reference>
<dbReference type="EMBL" id="VFMM01000002">
    <property type="protein sequence ID" value="TQJ11526.1"/>
    <property type="molecule type" value="Genomic_DNA"/>
</dbReference>
<comment type="caution">
    <text evidence="2">The sequence shown here is derived from an EMBL/GenBank/DDBJ whole genome shotgun (WGS) entry which is preliminary data.</text>
</comment>
<keyword evidence="3" id="KW-1185">Reference proteome</keyword>
<evidence type="ECO:0000313" key="2">
    <source>
        <dbReference type="EMBL" id="TQJ11526.1"/>
    </source>
</evidence>
<dbReference type="Gene3D" id="2.60.120.10">
    <property type="entry name" value="Jelly Rolls"/>
    <property type="match status" value="1"/>
</dbReference>
<dbReference type="AlphaFoldDB" id="A0A542E8D3"/>
<dbReference type="InterPro" id="IPR014710">
    <property type="entry name" value="RmlC-like_jellyroll"/>
</dbReference>
<dbReference type="OrthoDB" id="1119958at2"/>
<organism evidence="2 3">
    <name type="scientific">Kribbella jejuensis</name>
    <dbReference type="NCBI Taxonomy" id="236068"/>
    <lineage>
        <taxon>Bacteria</taxon>
        <taxon>Bacillati</taxon>
        <taxon>Actinomycetota</taxon>
        <taxon>Actinomycetes</taxon>
        <taxon>Propionibacteriales</taxon>
        <taxon>Kribbellaceae</taxon>
        <taxon>Kribbella</taxon>
    </lineage>
</organism>
<evidence type="ECO:0000259" key="1">
    <source>
        <dbReference type="Pfam" id="PF07883"/>
    </source>
</evidence>
<accession>A0A542E8D3</accession>
<dbReference type="SUPFAM" id="SSF51182">
    <property type="entry name" value="RmlC-like cupins"/>
    <property type="match status" value="1"/>
</dbReference>
<name>A0A542E8D3_9ACTN</name>